<reference evidence="1 2" key="1">
    <citation type="journal article" date="2015" name="Nature">
        <title>rRNA introns, odd ribosomes, and small enigmatic genomes across a large radiation of phyla.</title>
        <authorList>
            <person name="Brown C.T."/>
            <person name="Hug L.A."/>
            <person name="Thomas B.C."/>
            <person name="Sharon I."/>
            <person name="Castelle C.J."/>
            <person name="Singh A."/>
            <person name="Wilkins M.J."/>
            <person name="Williams K.H."/>
            <person name="Banfield J.F."/>
        </authorList>
    </citation>
    <scope>NUCLEOTIDE SEQUENCE [LARGE SCALE GENOMIC DNA]</scope>
</reference>
<dbReference type="Gene3D" id="3.60.15.10">
    <property type="entry name" value="Ribonuclease Z/Hydroxyacylglutathione hydrolase-like"/>
    <property type="match status" value="1"/>
</dbReference>
<sequence>MIITWQGHSCFKIQDKLSTDGITVVTDPFDKKIGLKAPSFEANIVTISHDHYDHNNVGALRGAPYVIKTAGEFDVKGVAIYGVESKHGGEKEKNTVNVMYRYEIDNISIAHLGDLGEALSDKQLELLAGVDILLIPVGGKYTLDAKKAVEVVSQIEPRIVIPMHYKVDGLEIDIDGVDKFIREIGIKPIEEEKLKISKKDLPAEDMQVVILSL</sequence>
<dbReference type="Pfam" id="PF13483">
    <property type="entry name" value="Lactamase_B_3"/>
    <property type="match status" value="1"/>
</dbReference>
<dbReference type="PANTHER" id="PTHR42967">
    <property type="entry name" value="METAL DEPENDENT HYDROLASE"/>
    <property type="match status" value="1"/>
</dbReference>
<protein>
    <submittedName>
        <fullName evidence="1">Zn-dependent hydrolase of the beta-lactamase fold-like protein</fullName>
    </submittedName>
</protein>
<name>A0A0G0K6L6_9BACT</name>
<dbReference type="AlphaFoldDB" id="A0A0G0K6L6"/>
<organism evidence="1 2">
    <name type="scientific">Candidatus Falkowbacteria bacterium GW2011_GWE1_38_31</name>
    <dbReference type="NCBI Taxonomy" id="1618638"/>
    <lineage>
        <taxon>Bacteria</taxon>
        <taxon>Candidatus Falkowiibacteriota</taxon>
    </lineage>
</organism>
<evidence type="ECO:0000313" key="2">
    <source>
        <dbReference type="Proteomes" id="UP000034022"/>
    </source>
</evidence>
<gene>
    <name evidence="1" type="ORF">US91_C0001G0017</name>
</gene>
<dbReference type="EMBL" id="LBUU01000001">
    <property type="protein sequence ID" value="KKQ71090.1"/>
    <property type="molecule type" value="Genomic_DNA"/>
</dbReference>
<accession>A0A0G0K6L6</accession>
<dbReference type="InterPro" id="IPR036866">
    <property type="entry name" value="RibonucZ/Hydroxyglut_hydro"/>
</dbReference>
<dbReference type="PANTHER" id="PTHR42967:SF1">
    <property type="entry name" value="MBL FOLD METALLO-HYDROLASE"/>
    <property type="match status" value="1"/>
</dbReference>
<evidence type="ECO:0000313" key="1">
    <source>
        <dbReference type="EMBL" id="KKQ71090.1"/>
    </source>
</evidence>
<dbReference type="GO" id="GO:0016787">
    <property type="term" value="F:hydrolase activity"/>
    <property type="evidence" value="ECO:0007669"/>
    <property type="project" value="UniProtKB-KW"/>
</dbReference>
<keyword evidence="1" id="KW-0378">Hydrolase</keyword>
<proteinExistence type="predicted"/>
<comment type="caution">
    <text evidence="1">The sequence shown here is derived from an EMBL/GenBank/DDBJ whole genome shotgun (WGS) entry which is preliminary data.</text>
</comment>
<dbReference type="Proteomes" id="UP000034022">
    <property type="component" value="Unassembled WGS sequence"/>
</dbReference>
<dbReference type="SUPFAM" id="SSF56281">
    <property type="entry name" value="Metallo-hydrolase/oxidoreductase"/>
    <property type="match status" value="1"/>
</dbReference>